<reference evidence="2" key="1">
    <citation type="submission" date="2016-10" db="EMBL/GenBank/DDBJ databases">
        <authorList>
            <person name="Varghese N."/>
            <person name="Submissions S."/>
        </authorList>
    </citation>
    <scope>NUCLEOTIDE SEQUENCE [LARGE SCALE GENOMIC DNA]</scope>
    <source>
        <strain evidence="2">DSM 24213</strain>
    </source>
</reference>
<protein>
    <recommendedName>
        <fullName evidence="3">Metal-dependent hydrolase</fullName>
    </recommendedName>
</protein>
<name>A0A1I4QGJ4_9GAMM</name>
<dbReference type="InterPro" id="IPR016516">
    <property type="entry name" value="UCP07580"/>
</dbReference>
<evidence type="ECO:0000313" key="2">
    <source>
        <dbReference type="Proteomes" id="UP000243629"/>
    </source>
</evidence>
<dbReference type="STRING" id="1720063.SAMN05216217_104142"/>
<keyword evidence="2" id="KW-1185">Reference proteome</keyword>
<dbReference type="EMBL" id="FOUI01000004">
    <property type="protein sequence ID" value="SFM38865.1"/>
    <property type="molecule type" value="Genomic_DNA"/>
</dbReference>
<proteinExistence type="predicted"/>
<organism evidence="1 2">
    <name type="scientific">Halopseudomonas yangmingensis</name>
    <dbReference type="NCBI Taxonomy" id="1720063"/>
    <lineage>
        <taxon>Bacteria</taxon>
        <taxon>Pseudomonadati</taxon>
        <taxon>Pseudomonadota</taxon>
        <taxon>Gammaproteobacteria</taxon>
        <taxon>Pseudomonadales</taxon>
        <taxon>Pseudomonadaceae</taxon>
        <taxon>Halopseudomonas</taxon>
    </lineage>
</organism>
<evidence type="ECO:0000313" key="1">
    <source>
        <dbReference type="EMBL" id="SFM38865.1"/>
    </source>
</evidence>
<dbReference type="OrthoDB" id="4760165at2"/>
<dbReference type="PIRSF" id="PIRSF007580">
    <property type="entry name" value="UCP07580"/>
    <property type="match status" value="1"/>
</dbReference>
<dbReference type="PANTHER" id="PTHR39456:SF1">
    <property type="entry name" value="METAL-DEPENDENT HYDROLASE"/>
    <property type="match status" value="1"/>
</dbReference>
<dbReference type="RefSeq" id="WP_093474028.1">
    <property type="nucleotide sequence ID" value="NZ_FOUI01000004.1"/>
</dbReference>
<dbReference type="AlphaFoldDB" id="A0A1I4QGJ4"/>
<gene>
    <name evidence="1" type="ORF">SAMN05216217_104142</name>
</gene>
<accession>A0A1I4QGJ4</accession>
<dbReference type="Pfam" id="PF10118">
    <property type="entry name" value="Metal_hydrol"/>
    <property type="match status" value="1"/>
</dbReference>
<sequence>MQSLTPDNLDIRPRRLDVATPDPLPRWWLGNDPFRSHFFNAMSVLFPDGEQFFIDSVRHYREQVKDPELQQQIRGFIGQEAHHSREHIDYNNRLRDLGYDIDALERPVKQRIRFVNKKFPPERRLAATVAMEHFTAIMADAVLRDPQWLADATPEMRRLWRWHALEETEHKAVAFDVFMQVCGDRKMLRKAMRLSTWFFLKDVTRGTLHMLRRDGQLSFAVWWGGMRWLWGRGGFFRQLFGAYRDFFREDFHPWQHDNRVLMQQVADEYSTTLVR</sequence>
<evidence type="ECO:0008006" key="3">
    <source>
        <dbReference type="Google" id="ProtNLM"/>
    </source>
</evidence>
<dbReference type="PANTHER" id="PTHR39456">
    <property type="entry name" value="METAL-DEPENDENT HYDROLASE"/>
    <property type="match status" value="1"/>
</dbReference>
<dbReference type="Proteomes" id="UP000243629">
    <property type="component" value="Unassembled WGS sequence"/>
</dbReference>